<organism evidence="2 3">
    <name type="scientific">Escallonia herrerae</name>
    <dbReference type="NCBI Taxonomy" id="1293975"/>
    <lineage>
        <taxon>Eukaryota</taxon>
        <taxon>Viridiplantae</taxon>
        <taxon>Streptophyta</taxon>
        <taxon>Embryophyta</taxon>
        <taxon>Tracheophyta</taxon>
        <taxon>Spermatophyta</taxon>
        <taxon>Magnoliopsida</taxon>
        <taxon>eudicotyledons</taxon>
        <taxon>Gunneridae</taxon>
        <taxon>Pentapetalae</taxon>
        <taxon>asterids</taxon>
        <taxon>campanulids</taxon>
        <taxon>Escalloniales</taxon>
        <taxon>Escalloniaceae</taxon>
        <taxon>Escallonia</taxon>
    </lineage>
</organism>
<dbReference type="PANTHER" id="PTHR11206">
    <property type="entry name" value="MULTIDRUG RESISTANCE PROTEIN"/>
    <property type="match status" value="1"/>
</dbReference>
<evidence type="ECO:0000313" key="3">
    <source>
        <dbReference type="Proteomes" id="UP001188597"/>
    </source>
</evidence>
<dbReference type="InterPro" id="IPR002528">
    <property type="entry name" value="MATE_fam"/>
</dbReference>
<reference evidence="2" key="1">
    <citation type="submission" date="2022-12" db="EMBL/GenBank/DDBJ databases">
        <title>Draft genome assemblies for two species of Escallonia (Escalloniales).</title>
        <authorList>
            <person name="Chanderbali A."/>
            <person name="Dervinis C."/>
            <person name="Anghel I."/>
            <person name="Soltis D."/>
            <person name="Soltis P."/>
            <person name="Zapata F."/>
        </authorList>
    </citation>
    <scope>NUCLEOTIDE SEQUENCE</scope>
    <source>
        <strain evidence="2">UCBG64.0493</strain>
        <tissue evidence="2">Leaf</tissue>
    </source>
</reference>
<evidence type="ECO:0000256" key="1">
    <source>
        <dbReference type="ARBA" id="ARBA00010199"/>
    </source>
</evidence>
<comment type="similarity">
    <text evidence="1">Belongs to the multi antimicrobial extrusion (MATE) (TC 2.A.66.1) family.</text>
</comment>
<comment type="caution">
    <text evidence="2">The sequence shown here is derived from an EMBL/GenBank/DDBJ whole genome shotgun (WGS) entry which is preliminary data.</text>
</comment>
<dbReference type="AlphaFoldDB" id="A0AA89AN17"/>
<evidence type="ECO:0000313" key="2">
    <source>
        <dbReference type="EMBL" id="KAK3008657.1"/>
    </source>
</evidence>
<dbReference type="Proteomes" id="UP001188597">
    <property type="component" value="Unassembled WGS sequence"/>
</dbReference>
<gene>
    <name evidence="2" type="ORF">RJ639_014721</name>
</gene>
<sequence length="140" mass="15135">MEADHQKPTSLSTPLILVTHEGAGYGVDGERKTSSDGIKREEVVEELKKQIWLAGPLICVSLLQFCLQLISLMFVGHLGELALSGASMATSFATVTGFSLLSEGDGEDEEKAVLAPASLEGVRRSAWWMEFKDGAILRLN</sequence>
<dbReference type="EMBL" id="JAVXUP010001730">
    <property type="protein sequence ID" value="KAK3008657.1"/>
    <property type="molecule type" value="Genomic_DNA"/>
</dbReference>
<protein>
    <submittedName>
        <fullName evidence="2">Uncharacterized protein</fullName>
    </submittedName>
</protein>
<dbReference type="GO" id="GO:0015297">
    <property type="term" value="F:antiporter activity"/>
    <property type="evidence" value="ECO:0007669"/>
    <property type="project" value="InterPro"/>
</dbReference>
<proteinExistence type="inferred from homology"/>
<keyword evidence="3" id="KW-1185">Reference proteome</keyword>
<dbReference type="Pfam" id="PF01554">
    <property type="entry name" value="MatE"/>
    <property type="match status" value="1"/>
</dbReference>
<dbReference type="GO" id="GO:0016020">
    <property type="term" value="C:membrane"/>
    <property type="evidence" value="ECO:0007669"/>
    <property type="project" value="InterPro"/>
</dbReference>
<name>A0AA89AN17_9ASTE</name>
<dbReference type="GO" id="GO:0042910">
    <property type="term" value="F:xenobiotic transmembrane transporter activity"/>
    <property type="evidence" value="ECO:0007669"/>
    <property type="project" value="InterPro"/>
</dbReference>
<accession>A0AA89AN17</accession>